<protein>
    <submittedName>
        <fullName evidence="11">RHOMBOID-like protein 13</fullName>
    </submittedName>
</protein>
<feature type="transmembrane region" description="Helical" evidence="9">
    <location>
        <begin position="123"/>
        <end position="142"/>
    </location>
</feature>
<keyword evidence="7 9" id="KW-1133">Transmembrane helix</keyword>
<dbReference type="GO" id="GO:0003676">
    <property type="term" value="F:nucleic acid binding"/>
    <property type="evidence" value="ECO:0007669"/>
    <property type="project" value="InterPro"/>
</dbReference>
<evidence type="ECO:0000256" key="9">
    <source>
        <dbReference type="SAM" id="Phobius"/>
    </source>
</evidence>
<dbReference type="GO" id="GO:0016020">
    <property type="term" value="C:membrane"/>
    <property type="evidence" value="ECO:0007669"/>
    <property type="project" value="UniProtKB-SubCell"/>
</dbReference>
<keyword evidence="4" id="KW-0805">Transcription regulation</keyword>
<keyword evidence="4" id="KW-0804">Transcription</keyword>
<evidence type="ECO:0000259" key="10">
    <source>
        <dbReference type="Pfam" id="PF01694"/>
    </source>
</evidence>
<evidence type="ECO:0000256" key="1">
    <source>
        <dbReference type="ARBA" id="ARBA00004141"/>
    </source>
</evidence>
<reference evidence="11" key="1">
    <citation type="submission" date="2019-12" db="EMBL/GenBank/DDBJ databases">
        <authorList>
            <person name="Scholes J."/>
        </authorList>
    </citation>
    <scope>NUCLEOTIDE SEQUENCE</scope>
</reference>
<keyword evidence="5 9" id="KW-0812">Transmembrane</keyword>
<comment type="caution">
    <text evidence="11">The sequence shown here is derived from an EMBL/GenBank/DDBJ whole genome shotgun (WGS) entry which is preliminary data.</text>
</comment>
<evidence type="ECO:0000256" key="5">
    <source>
        <dbReference type="ARBA" id="ARBA00022692"/>
    </source>
</evidence>
<dbReference type="Proteomes" id="UP001153555">
    <property type="component" value="Unassembled WGS sequence"/>
</dbReference>
<dbReference type="SMART" id="SM00733">
    <property type="entry name" value="Mterf"/>
    <property type="match status" value="6"/>
</dbReference>
<dbReference type="AlphaFoldDB" id="A0A9N7RJA9"/>
<comment type="similarity">
    <text evidence="3">Belongs to the peptidase S54 family.</text>
</comment>
<comment type="subcellular location">
    <subcellularLocation>
        <location evidence="1">Membrane</location>
        <topology evidence="1">Multi-pass membrane protein</topology>
    </subcellularLocation>
</comment>
<dbReference type="InterPro" id="IPR003690">
    <property type="entry name" value="MTERF"/>
</dbReference>
<dbReference type="FunFam" id="1.25.70.10:FF:000001">
    <property type="entry name" value="Mitochondrial transcription termination factor-like"/>
    <property type="match status" value="1"/>
</dbReference>
<dbReference type="InterPro" id="IPR035952">
    <property type="entry name" value="Rhomboid-like_sf"/>
</dbReference>
<keyword evidence="8 9" id="KW-0472">Membrane</keyword>
<keyword evidence="12" id="KW-1185">Reference proteome</keyword>
<dbReference type="InterPro" id="IPR038538">
    <property type="entry name" value="MTERF_sf"/>
</dbReference>
<evidence type="ECO:0000256" key="2">
    <source>
        <dbReference type="ARBA" id="ARBA00007692"/>
    </source>
</evidence>
<feature type="transmembrane region" description="Helical" evidence="9">
    <location>
        <begin position="50"/>
        <end position="73"/>
    </location>
</feature>
<dbReference type="Pfam" id="PF01694">
    <property type="entry name" value="Rhomboid"/>
    <property type="match status" value="1"/>
</dbReference>
<dbReference type="EMBL" id="CACSLK010027833">
    <property type="protein sequence ID" value="CAA0831828.1"/>
    <property type="molecule type" value="Genomic_DNA"/>
</dbReference>
<dbReference type="Gene3D" id="1.25.70.10">
    <property type="entry name" value="Transcription termination factor 3, mitochondrial"/>
    <property type="match status" value="1"/>
</dbReference>
<feature type="transmembrane region" description="Helical" evidence="9">
    <location>
        <begin position="93"/>
        <end position="116"/>
    </location>
</feature>
<name>A0A9N7RJA9_STRHE</name>
<feature type="domain" description="Peptidase S54 rhomboid" evidence="10">
    <location>
        <begin position="49"/>
        <end position="200"/>
    </location>
</feature>
<organism evidence="11 12">
    <name type="scientific">Striga hermonthica</name>
    <name type="common">Purple witchweed</name>
    <name type="synonym">Buchnera hermonthica</name>
    <dbReference type="NCBI Taxonomy" id="68872"/>
    <lineage>
        <taxon>Eukaryota</taxon>
        <taxon>Viridiplantae</taxon>
        <taxon>Streptophyta</taxon>
        <taxon>Embryophyta</taxon>
        <taxon>Tracheophyta</taxon>
        <taxon>Spermatophyta</taxon>
        <taxon>Magnoliopsida</taxon>
        <taxon>eudicotyledons</taxon>
        <taxon>Gunneridae</taxon>
        <taxon>Pentapetalae</taxon>
        <taxon>asterids</taxon>
        <taxon>lamiids</taxon>
        <taxon>Lamiales</taxon>
        <taxon>Orobanchaceae</taxon>
        <taxon>Buchnereae</taxon>
        <taxon>Striga</taxon>
    </lineage>
</organism>
<evidence type="ECO:0000256" key="7">
    <source>
        <dbReference type="ARBA" id="ARBA00022989"/>
    </source>
</evidence>
<dbReference type="PANTHER" id="PTHR13068">
    <property type="entry name" value="CGI-12 PROTEIN-RELATED"/>
    <property type="match status" value="1"/>
</dbReference>
<gene>
    <name evidence="11" type="ORF">SHERM_27140</name>
</gene>
<feature type="transmembrane region" description="Helical" evidence="9">
    <location>
        <begin position="182"/>
        <end position="200"/>
    </location>
</feature>
<dbReference type="FunFam" id="1.20.1540.10:FF:000008">
    <property type="entry name" value="RHOMBOID-like protein 13"/>
    <property type="match status" value="1"/>
</dbReference>
<proteinExistence type="inferred from homology"/>
<feature type="transmembrane region" description="Helical" evidence="9">
    <location>
        <begin position="206"/>
        <end position="223"/>
    </location>
</feature>
<dbReference type="PANTHER" id="PTHR13068:SF133">
    <property type="entry name" value="MITOCHONDRIAL TRANSCRIPTION TERMINATION FACTOR FAMILY PROTEIN"/>
    <property type="match status" value="1"/>
</dbReference>
<evidence type="ECO:0000256" key="4">
    <source>
        <dbReference type="ARBA" id="ARBA00022472"/>
    </source>
</evidence>
<sequence>MGKPLFYKIWEKPATSCIIGICSAIWFYIQKNNIGYAHVGLSYETAMEGHHWRIITSAFSHISILHLVFNMSALWSLGVIEQLGHVGLGVEYYLHHTILLVVLSGLLVLGMYHVLIQKLKLDYFRRVTAVGYSCVVFGWMTILSAKQPSSKLELFGILSLPISFAPFESLIFTSIIVPQASFIGHLSGIIVGYAIAWGLIHGMNNYWAVSMLGWIILVFVYSLKKSGSYNFDFLEIESVTDPSLPYVRFLPSGNSRTLQINKTILPKLEFFTSIGVLPILAGKLSRAPNALWYSLKNSIIPSYAFLKNLLRSDKLVVQVFKRDPLIFGWCLAGNFSSNLSFLAACGVPSSSLITLVTSQPSVLRASPEKLSSQVDRAIEMGFLVSKDAFLKAIRVLVGFEESTLKRKMEVYRQCGWSESDIRTAFLSQALCMGLSEKKILKSMAFLVDKFGCAPGDVARCPMLLGYSVEKRMKPRWAVATVLSEKGLKNASVTSLLTVSEKIFLKTYVEKYKKHIPDLLDIYRGNQILARTS</sequence>
<keyword evidence="6" id="KW-0809">Transit peptide</keyword>
<evidence type="ECO:0000256" key="6">
    <source>
        <dbReference type="ARBA" id="ARBA00022946"/>
    </source>
</evidence>
<dbReference type="Pfam" id="PF02536">
    <property type="entry name" value="mTERF"/>
    <property type="match status" value="1"/>
</dbReference>
<dbReference type="OrthoDB" id="10257275at2759"/>
<dbReference type="GO" id="GO:0006353">
    <property type="term" value="P:DNA-templated transcription termination"/>
    <property type="evidence" value="ECO:0007669"/>
    <property type="project" value="UniProtKB-KW"/>
</dbReference>
<evidence type="ECO:0000313" key="12">
    <source>
        <dbReference type="Proteomes" id="UP001153555"/>
    </source>
</evidence>
<evidence type="ECO:0000256" key="3">
    <source>
        <dbReference type="ARBA" id="ARBA00009045"/>
    </source>
</evidence>
<dbReference type="SUPFAM" id="SSF144091">
    <property type="entry name" value="Rhomboid-like"/>
    <property type="match status" value="1"/>
</dbReference>
<keyword evidence="4" id="KW-0806">Transcription termination</keyword>
<evidence type="ECO:0000256" key="8">
    <source>
        <dbReference type="ARBA" id="ARBA00023136"/>
    </source>
</evidence>
<dbReference type="Gene3D" id="1.20.1540.10">
    <property type="entry name" value="Rhomboid-like"/>
    <property type="match status" value="1"/>
</dbReference>
<dbReference type="InterPro" id="IPR022764">
    <property type="entry name" value="Peptidase_S54_rhomboid_dom"/>
</dbReference>
<comment type="similarity">
    <text evidence="2">Belongs to the mTERF family.</text>
</comment>
<evidence type="ECO:0000313" key="11">
    <source>
        <dbReference type="EMBL" id="CAA0831828.1"/>
    </source>
</evidence>
<feature type="transmembrane region" description="Helical" evidence="9">
    <location>
        <begin position="154"/>
        <end position="175"/>
    </location>
</feature>
<accession>A0A9N7RJA9</accession>
<dbReference type="GO" id="GO:0004252">
    <property type="term" value="F:serine-type endopeptidase activity"/>
    <property type="evidence" value="ECO:0007669"/>
    <property type="project" value="InterPro"/>
</dbReference>